<evidence type="ECO:0000256" key="7">
    <source>
        <dbReference type="SAM" id="MobiDB-lite"/>
    </source>
</evidence>
<evidence type="ECO:0008006" key="10">
    <source>
        <dbReference type="Google" id="ProtNLM"/>
    </source>
</evidence>
<dbReference type="PANTHER" id="PTHR48182:SF2">
    <property type="entry name" value="PROTEIN SERAC1"/>
    <property type="match status" value="1"/>
</dbReference>
<feature type="region of interest" description="Disordered" evidence="7">
    <location>
        <begin position="1"/>
        <end position="26"/>
    </location>
</feature>
<dbReference type="GO" id="GO:0016020">
    <property type="term" value="C:membrane"/>
    <property type="evidence" value="ECO:0007669"/>
    <property type="project" value="UniProtKB-SubCell"/>
</dbReference>
<dbReference type="AlphaFoldDB" id="A0A9P8L577"/>
<comment type="subcellular location">
    <subcellularLocation>
        <location evidence="2">Endoplasmic reticulum</location>
    </subcellularLocation>
    <subcellularLocation>
        <location evidence="3">Membrane</location>
    </subcellularLocation>
    <subcellularLocation>
        <location evidence="1">Mitochondrion</location>
    </subcellularLocation>
</comment>
<dbReference type="EMBL" id="JAGHQM010001737">
    <property type="protein sequence ID" value="KAH0552863.1"/>
    <property type="molecule type" value="Genomic_DNA"/>
</dbReference>
<proteinExistence type="predicted"/>
<evidence type="ECO:0000256" key="1">
    <source>
        <dbReference type="ARBA" id="ARBA00004173"/>
    </source>
</evidence>
<organism evidence="8 9">
    <name type="scientific">Trichoglossum hirsutum</name>
    <dbReference type="NCBI Taxonomy" id="265104"/>
    <lineage>
        <taxon>Eukaryota</taxon>
        <taxon>Fungi</taxon>
        <taxon>Dikarya</taxon>
        <taxon>Ascomycota</taxon>
        <taxon>Pezizomycotina</taxon>
        <taxon>Geoglossomycetes</taxon>
        <taxon>Geoglossales</taxon>
        <taxon>Geoglossaceae</taxon>
        <taxon>Trichoglossum</taxon>
    </lineage>
</organism>
<dbReference type="Proteomes" id="UP000750711">
    <property type="component" value="Unassembled WGS sequence"/>
</dbReference>
<keyword evidence="5" id="KW-0496">Mitochondrion</keyword>
<evidence type="ECO:0000256" key="4">
    <source>
        <dbReference type="ARBA" id="ARBA00022824"/>
    </source>
</evidence>
<evidence type="ECO:0000256" key="6">
    <source>
        <dbReference type="ARBA" id="ARBA00023136"/>
    </source>
</evidence>
<comment type="caution">
    <text evidence="8">The sequence shown here is derived from an EMBL/GenBank/DDBJ whole genome shotgun (WGS) entry which is preliminary data.</text>
</comment>
<name>A0A9P8L577_9PEZI</name>
<evidence type="ECO:0000313" key="9">
    <source>
        <dbReference type="Proteomes" id="UP000750711"/>
    </source>
</evidence>
<accession>A0A9P8L577</accession>
<evidence type="ECO:0000256" key="5">
    <source>
        <dbReference type="ARBA" id="ARBA00023128"/>
    </source>
</evidence>
<keyword evidence="6" id="KW-0472">Membrane</keyword>
<dbReference type="PANTHER" id="PTHR48182">
    <property type="entry name" value="PROTEIN SERAC1"/>
    <property type="match status" value="1"/>
</dbReference>
<protein>
    <recommendedName>
        <fullName evidence="10">DUF676 domain-containing protein</fullName>
    </recommendedName>
</protein>
<keyword evidence="4" id="KW-0256">Endoplasmic reticulum</keyword>
<evidence type="ECO:0000256" key="3">
    <source>
        <dbReference type="ARBA" id="ARBA00004370"/>
    </source>
</evidence>
<keyword evidence="9" id="KW-1185">Reference proteome</keyword>
<dbReference type="GO" id="GO:0005739">
    <property type="term" value="C:mitochondrion"/>
    <property type="evidence" value="ECO:0007669"/>
    <property type="project" value="UniProtKB-SubCell"/>
</dbReference>
<dbReference type="GO" id="GO:0005783">
    <property type="term" value="C:endoplasmic reticulum"/>
    <property type="evidence" value="ECO:0007669"/>
    <property type="project" value="UniProtKB-SubCell"/>
</dbReference>
<dbReference type="InterPro" id="IPR029058">
    <property type="entry name" value="AB_hydrolase_fold"/>
</dbReference>
<reference evidence="8" key="1">
    <citation type="submission" date="2021-03" db="EMBL/GenBank/DDBJ databases">
        <title>Comparative genomics and phylogenomic investigation of the class Geoglossomycetes provide insights into ecological specialization and systematics.</title>
        <authorList>
            <person name="Melie T."/>
            <person name="Pirro S."/>
            <person name="Miller A.N."/>
            <person name="Quandt A."/>
        </authorList>
    </citation>
    <scope>NUCLEOTIDE SEQUENCE</scope>
    <source>
        <strain evidence="8">CAQ_001_2017</strain>
    </source>
</reference>
<gene>
    <name evidence="8" type="ORF">GP486_006937</name>
</gene>
<evidence type="ECO:0000313" key="8">
    <source>
        <dbReference type="EMBL" id="KAH0552863.1"/>
    </source>
</evidence>
<sequence>MESVRRFFKRKAEGDSSPTSSLPAKRRKTFPSGIKLLHDSKNSVVDTPRLVSLNRPRTSGNLPSHLYSIIFVHGLTGDREKTWTARGAASPWPHTLLPTRVNNARILTFGYDSYVADWHGMVSKSRVGDHSMNLLSAVATYRVNDDTALVEAGQRPEDHLRSILYSTRGILFLGTPHHGSGLAEWAEKLARSIGVLKQINSEIIAVLRRDSEVLARIQGGFHAMIRSRNKDGLQPIEITCFYEELPLPGVGVVVPSHSAILPGYIPIGIRGNHMDMTKFEGEDDPGFEAVTGELCRWIKGVAVQKQQEEQQRSISRM</sequence>
<dbReference type="SUPFAM" id="SSF53474">
    <property type="entry name" value="alpha/beta-Hydrolases"/>
    <property type="match status" value="1"/>
</dbReference>
<evidence type="ECO:0000256" key="2">
    <source>
        <dbReference type="ARBA" id="ARBA00004240"/>
    </source>
</evidence>
<dbReference type="InterPro" id="IPR052374">
    <property type="entry name" value="SERAC1"/>
</dbReference>